<dbReference type="Proteomes" id="UP000824190">
    <property type="component" value="Unassembled WGS sequence"/>
</dbReference>
<dbReference type="InterPro" id="IPR013525">
    <property type="entry name" value="ABC2_TM"/>
</dbReference>
<keyword evidence="3 6" id="KW-1133">Transmembrane helix</keyword>
<reference evidence="8" key="2">
    <citation type="submission" date="2021-04" db="EMBL/GenBank/DDBJ databases">
        <authorList>
            <person name="Gilroy R."/>
        </authorList>
    </citation>
    <scope>NUCLEOTIDE SEQUENCE</scope>
    <source>
        <strain evidence="8">CHK32-1732</strain>
    </source>
</reference>
<reference evidence="8" key="1">
    <citation type="journal article" date="2021" name="PeerJ">
        <title>Extensive microbial diversity within the chicken gut microbiome revealed by metagenomics and culture.</title>
        <authorList>
            <person name="Gilroy R."/>
            <person name="Ravi A."/>
            <person name="Getino M."/>
            <person name="Pursley I."/>
            <person name="Horton D.L."/>
            <person name="Alikhan N.F."/>
            <person name="Baker D."/>
            <person name="Gharbi K."/>
            <person name="Hall N."/>
            <person name="Watson M."/>
            <person name="Adriaenssens E.M."/>
            <person name="Foster-Nyarko E."/>
            <person name="Jarju S."/>
            <person name="Secka A."/>
            <person name="Antonio M."/>
            <person name="Oren A."/>
            <person name="Chaudhuri R.R."/>
            <person name="La Ragione R."/>
            <person name="Hildebrand F."/>
            <person name="Pallen M.J."/>
        </authorList>
    </citation>
    <scope>NUCLEOTIDE SEQUENCE</scope>
    <source>
        <strain evidence="8">CHK32-1732</strain>
    </source>
</reference>
<feature type="domain" description="ABC-2 type transporter transmembrane" evidence="7">
    <location>
        <begin position="366"/>
        <end position="669"/>
    </location>
</feature>
<comment type="subcellular location">
    <subcellularLocation>
        <location evidence="1">Membrane</location>
        <topology evidence="1">Multi-pass membrane protein</topology>
    </subcellularLocation>
</comment>
<feature type="region of interest" description="Disordered" evidence="5">
    <location>
        <begin position="692"/>
        <end position="721"/>
    </location>
</feature>
<evidence type="ECO:0000256" key="2">
    <source>
        <dbReference type="ARBA" id="ARBA00022692"/>
    </source>
</evidence>
<feature type="transmembrane region" description="Helical" evidence="6">
    <location>
        <begin position="312"/>
        <end position="333"/>
    </location>
</feature>
<dbReference type="AlphaFoldDB" id="A0A9D1ULZ6"/>
<dbReference type="Pfam" id="PF12698">
    <property type="entry name" value="ABC2_membrane_3"/>
    <property type="match status" value="2"/>
</dbReference>
<feature type="transmembrane region" description="Helical" evidence="6">
    <location>
        <begin position="160"/>
        <end position="184"/>
    </location>
</feature>
<feature type="transmembrane region" description="Helical" evidence="6">
    <location>
        <begin position="568"/>
        <end position="589"/>
    </location>
</feature>
<dbReference type="PANTHER" id="PTHR43077">
    <property type="entry name" value="TRANSPORT PERMEASE YVFS-RELATED"/>
    <property type="match status" value="1"/>
</dbReference>
<feature type="transmembrane region" description="Helical" evidence="6">
    <location>
        <begin position="27"/>
        <end position="48"/>
    </location>
</feature>
<comment type="caution">
    <text evidence="8">The sequence shown here is derived from an EMBL/GenBank/DDBJ whole genome shotgun (WGS) entry which is preliminary data.</text>
</comment>
<sequence>MADTAEKTTDEDLKAAKRARAEKIGRYVAMFVFPLMMVGMMIWGYLFAMHSPTPQNLPVAVAGQGADQVAGALDDVDDNAVDGRVVDDAEDARQAVIDREAVGAVVLEDDGATLYTASAAGASQSTTVQQLVTPVVAGVTGDAGQVQNEDLVPLPENDSAGMGAMFLTTALVMAGYLPLSIALSNAPQLLLRKSRAIPILIGWSALISALVWLITGPIMGVVASEDALPVVGVAFLGVFAISVVQMFLTRILGPLAVMAAMLLLMVLGVPSSNMSISLYSMPTFYQALHSFLPTPAIGESLRSVMYFNGNGVWPHLWVLIIGAVVGLALTYLIDWNKERKGKRKRTAVLNMPSLHGGPRPKSKFWQYATLLFFPLAMVLMMISAMLGTMHSPTPRDMPVAVVGATEEQAEQMITGLDENMPGLFEMEAMDDPQEAHDLVRDREVAGAFVLPSQTSPEATIVTNQAAGMSTAQTISRAFTQIAEAQEMMVEDDDIAPLPERDSMGTVSLYVAMGWILSGFMVIVVGANAAPASRPLRKLLPIVGGYSVFMSLVVWTIAAPIVGAVDGHFWPLVPIGVVAIFCVAMFATVLERLFGLLGILPIVGILMFLGIPASGGALSIYMEPALFVHLHEVLPMAAAVEAVRSTLYFGGDIVGSCLLTFIVWGVVSLLLVTVIDRFKPVRTETPYHEVSIFGDPDVLPEDEDDEEEAGDTVESESVVAQK</sequence>
<feature type="transmembrane region" description="Helical" evidence="6">
    <location>
        <begin position="196"/>
        <end position="215"/>
    </location>
</feature>
<name>A0A9D1ULZ6_9CORY</name>
<feature type="transmembrane region" description="Helical" evidence="6">
    <location>
        <begin position="506"/>
        <end position="526"/>
    </location>
</feature>
<feature type="transmembrane region" description="Helical" evidence="6">
    <location>
        <begin position="652"/>
        <end position="674"/>
    </location>
</feature>
<evidence type="ECO:0000256" key="3">
    <source>
        <dbReference type="ARBA" id="ARBA00022989"/>
    </source>
</evidence>
<organism evidence="8 9">
    <name type="scientific">Candidatus Corynebacterium avicola</name>
    <dbReference type="NCBI Taxonomy" id="2838527"/>
    <lineage>
        <taxon>Bacteria</taxon>
        <taxon>Bacillati</taxon>
        <taxon>Actinomycetota</taxon>
        <taxon>Actinomycetes</taxon>
        <taxon>Mycobacteriales</taxon>
        <taxon>Corynebacteriaceae</taxon>
        <taxon>Corynebacterium</taxon>
    </lineage>
</organism>
<feature type="domain" description="ABC-2 type transporter transmembrane" evidence="7">
    <location>
        <begin position="29"/>
        <end position="332"/>
    </location>
</feature>
<protein>
    <submittedName>
        <fullName evidence="8">ABC transporter permease</fullName>
    </submittedName>
</protein>
<evidence type="ECO:0000313" key="9">
    <source>
        <dbReference type="Proteomes" id="UP000824190"/>
    </source>
</evidence>
<keyword evidence="4 6" id="KW-0472">Membrane</keyword>
<dbReference type="GO" id="GO:0140359">
    <property type="term" value="F:ABC-type transporter activity"/>
    <property type="evidence" value="ECO:0007669"/>
    <property type="project" value="InterPro"/>
</dbReference>
<evidence type="ECO:0000259" key="7">
    <source>
        <dbReference type="Pfam" id="PF12698"/>
    </source>
</evidence>
<feature type="transmembrane region" description="Helical" evidence="6">
    <location>
        <begin position="227"/>
        <end position="248"/>
    </location>
</feature>
<feature type="compositionally biased region" description="Acidic residues" evidence="5">
    <location>
        <begin position="697"/>
        <end position="713"/>
    </location>
</feature>
<evidence type="ECO:0000256" key="5">
    <source>
        <dbReference type="SAM" id="MobiDB-lite"/>
    </source>
</evidence>
<dbReference type="InterPro" id="IPR051328">
    <property type="entry name" value="T7SS_ABC-Transporter"/>
</dbReference>
<feature type="transmembrane region" description="Helical" evidence="6">
    <location>
        <begin position="364"/>
        <end position="386"/>
    </location>
</feature>
<evidence type="ECO:0000256" key="4">
    <source>
        <dbReference type="ARBA" id="ARBA00023136"/>
    </source>
</evidence>
<evidence type="ECO:0000256" key="1">
    <source>
        <dbReference type="ARBA" id="ARBA00004141"/>
    </source>
</evidence>
<evidence type="ECO:0000313" key="8">
    <source>
        <dbReference type="EMBL" id="HIW92248.1"/>
    </source>
</evidence>
<feature type="transmembrane region" description="Helical" evidence="6">
    <location>
        <begin position="538"/>
        <end position="562"/>
    </location>
</feature>
<accession>A0A9D1ULZ6</accession>
<feature type="transmembrane region" description="Helical" evidence="6">
    <location>
        <begin position="255"/>
        <end position="276"/>
    </location>
</feature>
<feature type="transmembrane region" description="Helical" evidence="6">
    <location>
        <begin position="596"/>
        <end position="621"/>
    </location>
</feature>
<dbReference type="PANTHER" id="PTHR43077:SF10">
    <property type="entry name" value="TRANSPORT PERMEASE PROTEIN"/>
    <property type="match status" value="1"/>
</dbReference>
<proteinExistence type="predicted"/>
<evidence type="ECO:0000256" key="6">
    <source>
        <dbReference type="SAM" id="Phobius"/>
    </source>
</evidence>
<gene>
    <name evidence="8" type="ORF">H9870_11380</name>
</gene>
<dbReference type="GO" id="GO:0016020">
    <property type="term" value="C:membrane"/>
    <property type="evidence" value="ECO:0007669"/>
    <property type="project" value="UniProtKB-SubCell"/>
</dbReference>
<keyword evidence="2 6" id="KW-0812">Transmembrane</keyword>
<dbReference type="EMBL" id="DXGC01000094">
    <property type="protein sequence ID" value="HIW92248.1"/>
    <property type="molecule type" value="Genomic_DNA"/>
</dbReference>